<accession>A0ABU0ZR83</accession>
<organism evidence="1 2">
    <name type="scientific">Phytohabitans maris</name>
    <dbReference type="NCBI Taxonomy" id="3071409"/>
    <lineage>
        <taxon>Bacteria</taxon>
        <taxon>Bacillati</taxon>
        <taxon>Actinomycetota</taxon>
        <taxon>Actinomycetes</taxon>
        <taxon>Micromonosporales</taxon>
        <taxon>Micromonosporaceae</taxon>
    </lineage>
</organism>
<sequence>MSLVVRGRTVDPAGMLAMMAADLEAGGIEVLRVDDVVRFTAGEVRDLSVLAVPLAAWWQQHEPTPAGEVALRFVGPNGVTEMTYSRPDLAVEYVRHTIEVDSGEPYAPGAAPGSVRRLAAGLIRRGRTGFTALNPEHSDYDPGDDDGYCLVNDGVPAYGALLALRLTRKTLSLRLTREAARAWAARSTTFTIKLHLTHHETEQLRLELRRLFRYRNAQATAPALHLG</sequence>
<gene>
    <name evidence="1" type="ORF">RB614_33990</name>
</gene>
<proteinExistence type="predicted"/>
<name>A0ABU0ZR83_9ACTN</name>
<protein>
    <submittedName>
        <fullName evidence="1">Uncharacterized protein</fullName>
    </submittedName>
</protein>
<evidence type="ECO:0000313" key="2">
    <source>
        <dbReference type="Proteomes" id="UP001230908"/>
    </source>
</evidence>
<comment type="caution">
    <text evidence="1">The sequence shown here is derived from an EMBL/GenBank/DDBJ whole genome shotgun (WGS) entry which is preliminary data.</text>
</comment>
<keyword evidence="2" id="KW-1185">Reference proteome</keyword>
<dbReference type="EMBL" id="JAVHUY010000043">
    <property type="protein sequence ID" value="MDQ7909543.1"/>
    <property type="molecule type" value="Genomic_DNA"/>
</dbReference>
<dbReference type="Proteomes" id="UP001230908">
    <property type="component" value="Unassembled WGS sequence"/>
</dbReference>
<dbReference type="RefSeq" id="WP_308716832.1">
    <property type="nucleotide sequence ID" value="NZ_JAVHUY010000043.1"/>
</dbReference>
<evidence type="ECO:0000313" key="1">
    <source>
        <dbReference type="EMBL" id="MDQ7909543.1"/>
    </source>
</evidence>
<reference evidence="1 2" key="1">
    <citation type="submission" date="2023-08" db="EMBL/GenBank/DDBJ databases">
        <title>Phytohabitans sansha sp. nov., isolated from marine sediment.</title>
        <authorList>
            <person name="Zhao Y."/>
            <person name="Yi K."/>
        </authorList>
    </citation>
    <scope>NUCLEOTIDE SEQUENCE [LARGE SCALE GENOMIC DNA]</scope>
    <source>
        <strain evidence="1 2">ZYX-F-186</strain>
    </source>
</reference>